<dbReference type="Pfam" id="PF04851">
    <property type="entry name" value="ResIII"/>
    <property type="match status" value="1"/>
</dbReference>
<sequence length="927" mass="109339">MKIILEKILEQIDYDQLNNWQLPSISCFSENKNLEGFPYQKQALKNITKALYLSFKTFQNGNASPDKQTLHTKYKEYGLKDKAFAVRKFTNNKDKSIGNTSGRFKFFQNYSKDYKVLGGGTEEYVADAAFLNRACFWMSTGSGKSIVLIKTIELLDYLQKQKLIPRKEIMLLLPREDLIKQFKREIEEFNKSRERKIELINLINYEDDKQGFNYDHSIKVYYYRSDLLRDERKESILDYRNYDNEGNWYIFLDEAHRGEKENSSAQNYVSVLSRNGFLFNFSATFTENIDYSTTCFNFNLEKFISEGYGKNLYLSHACFTFAAEKNELSEIEKQQQVLKSLLAFTLIKKSKKQGYYHEPLLITLVNSINTADSDLLLFFKKIEEIATDSIAYQIFDKAKDEFEQELSDNKKYIFGQEKFSFDKELFDKIILKDLLENIFNTKKPGKIELLEGEKEKEIVLKLETTDKPFALIKIGDAKKFQREKLGGNYQYVTSPEKKTVFQGINDNEDINLLLGSRSFYEGWDSNRPNVINMINIGGKEAKKFVLQSIGRGVRIEPVKGKRKRLPENDTNKNRLLETLFIFATDKNSIASIFETIEEQKTKDEELKGIFKNTPHFELYIPKYEEEAPRNNFAKFNLSEQTKENIREYIKEFNKNLLLLKHDISLENLNLLLEKIDDDNFFQIKEDNVYNDMDFLFNKLISHTAVKNKKFSGLKELEDEIIHFKHIKISNLETENVELLNSEIEDVKTGKKKEAEFRELKIKNIAKHYYLPLIYSRKEKIDYINHIIVNESEVKFIQALEKYISRENISSEWMFSKIDETLDEKIGIPYFYRKDNRYRKFSPDFIFWIKKGNNYKIIFIDPKGTSHADYENKVDDFEKLFLSLNTPYPYKGLNIEFDLRLYTDDTNNPIGGKYKKYWHTNGDFSFLK</sequence>
<dbReference type="EMBL" id="AP009510">
    <property type="protein sequence ID" value="BAG13610.1"/>
    <property type="molecule type" value="Genomic_DNA"/>
</dbReference>
<dbReference type="AlphaFoldDB" id="B1GZC8"/>
<evidence type="ECO:0000259" key="1">
    <source>
        <dbReference type="PROSITE" id="PS51192"/>
    </source>
</evidence>
<dbReference type="InterPro" id="IPR027417">
    <property type="entry name" value="P-loop_NTPase"/>
</dbReference>
<dbReference type="InterPro" id="IPR006935">
    <property type="entry name" value="Helicase/UvrB_N"/>
</dbReference>
<name>B1GZC8_ENDTX</name>
<dbReference type="HOGENOM" id="CLU_013950_0_0_0"/>
<dbReference type="REBASE" id="17964">
    <property type="entry name" value="UtbRsORF126P"/>
</dbReference>
<dbReference type="Proteomes" id="UP000001691">
    <property type="component" value="Chromosome"/>
</dbReference>
<evidence type="ECO:0000313" key="3">
    <source>
        <dbReference type="Proteomes" id="UP000001691"/>
    </source>
</evidence>
<evidence type="ECO:0000313" key="2">
    <source>
        <dbReference type="EMBL" id="BAG13610.1"/>
    </source>
</evidence>
<dbReference type="GO" id="GO:0016787">
    <property type="term" value="F:hydrolase activity"/>
    <property type="evidence" value="ECO:0007669"/>
    <property type="project" value="InterPro"/>
</dbReference>
<organism evidence="2 3">
    <name type="scientific">Endomicrobium trichonymphae</name>
    <dbReference type="NCBI Taxonomy" id="1408204"/>
    <lineage>
        <taxon>Bacteria</taxon>
        <taxon>Pseudomonadati</taxon>
        <taxon>Elusimicrobiota</taxon>
        <taxon>Endomicrobiia</taxon>
        <taxon>Endomicrobiales</taxon>
        <taxon>Endomicrobiaceae</taxon>
        <taxon>Candidatus Endomicrobiellum</taxon>
    </lineage>
</organism>
<dbReference type="Gene3D" id="3.40.50.300">
    <property type="entry name" value="P-loop containing nucleotide triphosphate hydrolases"/>
    <property type="match status" value="1"/>
</dbReference>
<dbReference type="SUPFAM" id="SSF52540">
    <property type="entry name" value="P-loop containing nucleoside triphosphate hydrolases"/>
    <property type="match status" value="1"/>
</dbReference>
<accession>B1GZC8</accession>
<dbReference type="GO" id="GO:0003677">
    <property type="term" value="F:DNA binding"/>
    <property type="evidence" value="ECO:0007669"/>
    <property type="project" value="InterPro"/>
</dbReference>
<gene>
    <name evidence="2" type="ordered locus">TGRD_124</name>
</gene>
<reference evidence="3" key="1">
    <citation type="journal article" date="2008" name="Proc. Natl. Acad. Sci. U.S.A.">
        <title>Complete genome of the uncultured termite group 1 bacteria in a single host protist cell.</title>
        <authorList>
            <person name="Hongoh Y."/>
            <person name="Sharma V.K."/>
            <person name="Prakash T."/>
            <person name="Noda S."/>
            <person name="Taylor T.D."/>
            <person name="Kudo T."/>
            <person name="Sakaki Y."/>
            <person name="Toyoda A."/>
            <person name="Hattori M."/>
            <person name="Ohkuma M."/>
        </authorList>
    </citation>
    <scope>NUCLEOTIDE SEQUENCE [LARGE SCALE GENOMIC DNA]</scope>
    <source>
        <strain evidence="3">Rs-D17 genomovar Ri2008</strain>
    </source>
</reference>
<dbReference type="SMART" id="SM00487">
    <property type="entry name" value="DEXDc"/>
    <property type="match status" value="1"/>
</dbReference>
<protein>
    <submittedName>
        <fullName evidence="2">Type III restriction-modification system restriction subunit</fullName>
    </submittedName>
</protein>
<dbReference type="KEGG" id="rsd:TGRD_124"/>
<dbReference type="PATRIC" id="fig|471821.5.peg.179"/>
<keyword evidence="3" id="KW-1185">Reference proteome</keyword>
<dbReference type="RefSeq" id="WP_015423139.1">
    <property type="nucleotide sequence ID" value="NC_020419.1"/>
</dbReference>
<feature type="domain" description="Helicase ATP-binding" evidence="1">
    <location>
        <begin position="137"/>
        <end position="303"/>
    </location>
</feature>
<dbReference type="InterPro" id="IPR014001">
    <property type="entry name" value="Helicase_ATP-bd"/>
</dbReference>
<dbReference type="GO" id="GO:0005524">
    <property type="term" value="F:ATP binding"/>
    <property type="evidence" value="ECO:0007669"/>
    <property type="project" value="InterPro"/>
</dbReference>
<dbReference type="PROSITE" id="PS51192">
    <property type="entry name" value="HELICASE_ATP_BIND_1"/>
    <property type="match status" value="1"/>
</dbReference>
<proteinExistence type="predicted"/>